<gene>
    <name evidence="3" type="ORF">LWI29_021868</name>
</gene>
<evidence type="ECO:0000256" key="1">
    <source>
        <dbReference type="PROSITE-ProRule" id="PRU00023"/>
    </source>
</evidence>
<dbReference type="PANTHER" id="PTHR24128">
    <property type="entry name" value="HOMEOBOX PROTEIN WARIAI"/>
    <property type="match status" value="1"/>
</dbReference>
<protein>
    <recommendedName>
        <fullName evidence="5">PGG domain-containing protein</fullName>
    </recommendedName>
</protein>
<dbReference type="Gene3D" id="1.25.40.20">
    <property type="entry name" value="Ankyrin repeat-containing domain"/>
    <property type="match status" value="1"/>
</dbReference>
<evidence type="ECO:0000256" key="2">
    <source>
        <dbReference type="SAM" id="Phobius"/>
    </source>
</evidence>
<organism evidence="3 4">
    <name type="scientific">Acer saccharum</name>
    <name type="common">Sugar maple</name>
    <dbReference type="NCBI Taxonomy" id="4024"/>
    <lineage>
        <taxon>Eukaryota</taxon>
        <taxon>Viridiplantae</taxon>
        <taxon>Streptophyta</taxon>
        <taxon>Embryophyta</taxon>
        <taxon>Tracheophyta</taxon>
        <taxon>Spermatophyta</taxon>
        <taxon>Magnoliopsida</taxon>
        <taxon>eudicotyledons</taxon>
        <taxon>Gunneridae</taxon>
        <taxon>Pentapetalae</taxon>
        <taxon>rosids</taxon>
        <taxon>malvids</taxon>
        <taxon>Sapindales</taxon>
        <taxon>Sapindaceae</taxon>
        <taxon>Hippocastanoideae</taxon>
        <taxon>Acereae</taxon>
        <taxon>Acer</taxon>
    </lineage>
</organism>
<feature type="transmembrane region" description="Helical" evidence="2">
    <location>
        <begin position="355"/>
        <end position="379"/>
    </location>
</feature>
<dbReference type="SMART" id="SM00248">
    <property type="entry name" value="ANK"/>
    <property type="match status" value="4"/>
</dbReference>
<evidence type="ECO:0000313" key="4">
    <source>
        <dbReference type="Proteomes" id="UP001168877"/>
    </source>
</evidence>
<dbReference type="Pfam" id="PF12796">
    <property type="entry name" value="Ank_2"/>
    <property type="match status" value="1"/>
</dbReference>
<sequence>MEVLEAAARKGDVTLLLELLQQNPDLLQDCTVSSIENPIHISSKYGRQDFVREILSRKPCFARQLNKDGYSPMHLAAASGHEEVVLELLKADHDLCFVKDRNGWMPLHWATYRARNVIINLLLSARPESASVLTHKGESFLHLAVKYNQCQDFGLLLQWLQQLNREDLINEPDGEGNTVLHLATYRRQYQRFVVRRLDFNVAYNMVQTLQTLLTSDRNLRRKLQMNIRNAAGLTALDVFYQISSEPDADIGQMLHGAGGLRAQDLGASTNIQDRNRIPVLGISAKCLELIYCPVEIRNVLLVLLVPVIIVALQAVSGPFDCSPPQHQDGNYGDFERKYYSIREVLGGYGYASQEFYTMTTITAVFMVSIGLTPLLAWSLPLRAPILFILMTAAIYYCFAMARSLPHFLVIWGVFRISSYWFVWIGALTFSFTAFVAINLLIWLISQIPKKLFSWLY</sequence>
<feature type="transmembrane region" description="Helical" evidence="2">
    <location>
        <begin position="420"/>
        <end position="444"/>
    </location>
</feature>
<feature type="transmembrane region" description="Helical" evidence="2">
    <location>
        <begin position="299"/>
        <end position="319"/>
    </location>
</feature>
<dbReference type="PROSITE" id="PS50088">
    <property type="entry name" value="ANK_REPEAT"/>
    <property type="match status" value="1"/>
</dbReference>
<accession>A0AA39VJQ8</accession>
<reference evidence="3" key="2">
    <citation type="submission" date="2023-06" db="EMBL/GenBank/DDBJ databases">
        <authorList>
            <person name="Swenson N.G."/>
            <person name="Wegrzyn J.L."/>
            <person name="Mcevoy S.L."/>
        </authorList>
    </citation>
    <scope>NUCLEOTIDE SEQUENCE</scope>
    <source>
        <strain evidence="3">NS2018</strain>
        <tissue evidence="3">Leaf</tissue>
    </source>
</reference>
<feature type="repeat" description="ANK" evidence="1">
    <location>
        <begin position="68"/>
        <end position="100"/>
    </location>
</feature>
<dbReference type="SUPFAM" id="SSF48403">
    <property type="entry name" value="Ankyrin repeat"/>
    <property type="match status" value="1"/>
</dbReference>
<keyword evidence="4" id="KW-1185">Reference proteome</keyword>
<dbReference type="InterPro" id="IPR036770">
    <property type="entry name" value="Ankyrin_rpt-contain_sf"/>
</dbReference>
<dbReference type="InterPro" id="IPR002110">
    <property type="entry name" value="Ankyrin_rpt"/>
</dbReference>
<dbReference type="AlphaFoldDB" id="A0AA39VJQ8"/>
<name>A0AA39VJQ8_ACESA</name>
<dbReference type="Proteomes" id="UP001168877">
    <property type="component" value="Unassembled WGS sequence"/>
</dbReference>
<reference evidence="3" key="1">
    <citation type="journal article" date="2022" name="Plant J.">
        <title>Strategies of tolerance reflected in two North American maple genomes.</title>
        <authorList>
            <person name="McEvoy S.L."/>
            <person name="Sezen U.U."/>
            <person name="Trouern-Trend A."/>
            <person name="McMahon S.M."/>
            <person name="Schaberg P.G."/>
            <person name="Yang J."/>
            <person name="Wegrzyn J.L."/>
            <person name="Swenson N.G."/>
        </authorList>
    </citation>
    <scope>NUCLEOTIDE SEQUENCE</scope>
    <source>
        <strain evidence="3">NS2018</strain>
    </source>
</reference>
<dbReference type="EMBL" id="JAUESC010000384">
    <property type="protein sequence ID" value="KAK0582131.1"/>
    <property type="molecule type" value="Genomic_DNA"/>
</dbReference>
<feature type="transmembrane region" description="Helical" evidence="2">
    <location>
        <begin position="386"/>
        <end position="414"/>
    </location>
</feature>
<evidence type="ECO:0008006" key="5">
    <source>
        <dbReference type="Google" id="ProtNLM"/>
    </source>
</evidence>
<keyword evidence="2" id="KW-1133">Transmembrane helix</keyword>
<keyword evidence="2" id="KW-0472">Membrane</keyword>
<evidence type="ECO:0000313" key="3">
    <source>
        <dbReference type="EMBL" id="KAK0582131.1"/>
    </source>
</evidence>
<keyword evidence="1" id="KW-0040">ANK repeat</keyword>
<comment type="caution">
    <text evidence="3">The sequence shown here is derived from an EMBL/GenBank/DDBJ whole genome shotgun (WGS) entry which is preliminary data.</text>
</comment>
<dbReference type="PROSITE" id="PS50297">
    <property type="entry name" value="ANK_REP_REGION"/>
    <property type="match status" value="1"/>
</dbReference>
<keyword evidence="2" id="KW-0812">Transmembrane</keyword>
<dbReference type="PANTHER" id="PTHR24128:SF111">
    <property type="entry name" value="REPEAT-CONTAINING PROTEIN, PUTATIVE-RELATED"/>
    <property type="match status" value="1"/>
</dbReference>
<proteinExistence type="predicted"/>